<evidence type="ECO:0000256" key="3">
    <source>
        <dbReference type="ARBA" id="ARBA00022448"/>
    </source>
</evidence>
<dbReference type="Gene3D" id="1.20.1250.20">
    <property type="entry name" value="MFS general substrate transporter like domains"/>
    <property type="match status" value="1"/>
</dbReference>
<feature type="domain" description="Major facilitator superfamily (MFS) profile" evidence="8">
    <location>
        <begin position="46"/>
        <end position="463"/>
    </location>
</feature>
<dbReference type="PANTHER" id="PTHR23511:SF34">
    <property type="entry name" value="SYNAPTIC VESICLE GLYCOPROTEIN 2"/>
    <property type="match status" value="1"/>
</dbReference>
<keyword evidence="6 7" id="KW-0472">Membrane</keyword>
<accession>A0ABW5AKG6</accession>
<feature type="transmembrane region" description="Helical" evidence="7">
    <location>
        <begin position="348"/>
        <end position="367"/>
    </location>
</feature>
<feature type="transmembrane region" description="Helical" evidence="7">
    <location>
        <begin position="198"/>
        <end position="219"/>
    </location>
</feature>
<feature type="transmembrane region" description="Helical" evidence="7">
    <location>
        <begin position="373"/>
        <end position="395"/>
    </location>
</feature>
<dbReference type="Proteomes" id="UP001597314">
    <property type="component" value="Unassembled WGS sequence"/>
</dbReference>
<evidence type="ECO:0000256" key="6">
    <source>
        <dbReference type="ARBA" id="ARBA00023136"/>
    </source>
</evidence>
<keyword evidence="4 7" id="KW-0812">Transmembrane</keyword>
<dbReference type="PROSITE" id="PS00217">
    <property type="entry name" value="SUGAR_TRANSPORT_2"/>
    <property type="match status" value="1"/>
</dbReference>
<name>A0ABW5AKG6_9BRAD</name>
<evidence type="ECO:0000256" key="1">
    <source>
        <dbReference type="ARBA" id="ARBA00004141"/>
    </source>
</evidence>
<keyword evidence="5 7" id="KW-1133">Transmembrane helix</keyword>
<feature type="transmembrane region" description="Helical" evidence="7">
    <location>
        <begin position="137"/>
        <end position="158"/>
    </location>
</feature>
<dbReference type="SUPFAM" id="SSF103473">
    <property type="entry name" value="MFS general substrate transporter"/>
    <property type="match status" value="1"/>
</dbReference>
<keyword evidence="3" id="KW-0813">Transport</keyword>
<dbReference type="RefSeq" id="WP_378478594.1">
    <property type="nucleotide sequence ID" value="NZ_JBHUIW010000017.1"/>
</dbReference>
<gene>
    <name evidence="9" type="ORF">ACFSOX_14870</name>
</gene>
<feature type="transmembrane region" description="Helical" evidence="7">
    <location>
        <begin position="320"/>
        <end position="341"/>
    </location>
</feature>
<evidence type="ECO:0000256" key="2">
    <source>
        <dbReference type="ARBA" id="ARBA00010992"/>
    </source>
</evidence>
<evidence type="ECO:0000259" key="8">
    <source>
        <dbReference type="PROSITE" id="PS50850"/>
    </source>
</evidence>
<evidence type="ECO:0000313" key="10">
    <source>
        <dbReference type="Proteomes" id="UP001597314"/>
    </source>
</evidence>
<dbReference type="InterPro" id="IPR036259">
    <property type="entry name" value="MFS_trans_sf"/>
</dbReference>
<sequence length="472" mass="51339">MSVQAYAGAAGAAANAAAAPPVSPEAIQMLVARIERLPVSRRLMLIRVIVGIATFFDAYTVLAIAFAMPALVGEWKLSPSEVGFIISAGYIGQLIGAVFFGWLAEKVGRLHVLMFTIILFVAMDIGCLFAWSGASMMMFRFFQGIGTGAEVPVASAYINEFIGAKKRGRFFLLYEVIFPIGLMFAGMVGYFLVPIYGWKAMFIVGLVPSVLTIPLRWLMPESPRWLASKGRIAEAEKVVKMLENDVTKRGVALPEPVVRPIDPKATAKSDWRELFKGIYLKRTLTIWSLWVCAYMINNGMITWLPTLYKSVFKLPLQTALAYGWTTSAVGVMASIACALLIDKVGRRPWYIAAFFLATIPLLLLSFLGGTSAVQVLVLATCVYAILQTIAFSLYLYSAELYPTRLRAIGTGMGSAWLRAGSSIGPLMVGFLMADYGISYVFAAFAGVAVLGGVVTTLMAIETKGRVLEELSP</sequence>
<evidence type="ECO:0000313" key="9">
    <source>
        <dbReference type="EMBL" id="MFD2183438.1"/>
    </source>
</evidence>
<dbReference type="CDD" id="cd17316">
    <property type="entry name" value="MFS_SV2_like"/>
    <property type="match status" value="1"/>
</dbReference>
<dbReference type="InterPro" id="IPR020846">
    <property type="entry name" value="MFS_dom"/>
</dbReference>
<feature type="transmembrane region" description="Helical" evidence="7">
    <location>
        <begin position="284"/>
        <end position="308"/>
    </location>
</feature>
<dbReference type="InterPro" id="IPR005828">
    <property type="entry name" value="MFS_sugar_transport-like"/>
</dbReference>
<comment type="caution">
    <text evidence="9">The sequence shown here is derived from an EMBL/GenBank/DDBJ whole genome shotgun (WGS) entry which is preliminary data.</text>
</comment>
<evidence type="ECO:0000256" key="5">
    <source>
        <dbReference type="ARBA" id="ARBA00022989"/>
    </source>
</evidence>
<protein>
    <submittedName>
        <fullName evidence="9">MFS transporter</fullName>
    </submittedName>
</protein>
<dbReference type="Pfam" id="PF00083">
    <property type="entry name" value="Sugar_tr"/>
    <property type="match status" value="1"/>
</dbReference>
<dbReference type="PANTHER" id="PTHR23511">
    <property type="entry name" value="SYNAPTIC VESICLE GLYCOPROTEIN 2"/>
    <property type="match status" value="1"/>
</dbReference>
<feature type="transmembrane region" description="Helical" evidence="7">
    <location>
        <begin position="84"/>
        <end position="103"/>
    </location>
</feature>
<organism evidence="9 10">
    <name type="scientific">Rhodoplanes azumiensis</name>
    <dbReference type="NCBI Taxonomy" id="1897628"/>
    <lineage>
        <taxon>Bacteria</taxon>
        <taxon>Pseudomonadati</taxon>
        <taxon>Pseudomonadota</taxon>
        <taxon>Alphaproteobacteria</taxon>
        <taxon>Hyphomicrobiales</taxon>
        <taxon>Nitrobacteraceae</taxon>
        <taxon>Rhodoplanes</taxon>
    </lineage>
</organism>
<feature type="transmembrane region" description="Helical" evidence="7">
    <location>
        <begin position="439"/>
        <end position="460"/>
    </location>
</feature>
<dbReference type="EMBL" id="JBHUIW010000017">
    <property type="protein sequence ID" value="MFD2183438.1"/>
    <property type="molecule type" value="Genomic_DNA"/>
</dbReference>
<evidence type="ECO:0000256" key="4">
    <source>
        <dbReference type="ARBA" id="ARBA00022692"/>
    </source>
</evidence>
<dbReference type="InterPro" id="IPR005829">
    <property type="entry name" value="Sugar_transporter_CS"/>
</dbReference>
<feature type="transmembrane region" description="Helical" evidence="7">
    <location>
        <begin position="45"/>
        <end position="72"/>
    </location>
</feature>
<reference evidence="10" key="1">
    <citation type="journal article" date="2019" name="Int. J. Syst. Evol. Microbiol.">
        <title>The Global Catalogue of Microorganisms (GCM) 10K type strain sequencing project: providing services to taxonomists for standard genome sequencing and annotation.</title>
        <authorList>
            <consortium name="The Broad Institute Genomics Platform"/>
            <consortium name="The Broad Institute Genome Sequencing Center for Infectious Disease"/>
            <person name="Wu L."/>
            <person name="Ma J."/>
        </authorList>
    </citation>
    <scope>NUCLEOTIDE SEQUENCE [LARGE SCALE GENOMIC DNA]</scope>
    <source>
        <strain evidence="10">CGMCC 1.6774</strain>
    </source>
</reference>
<feature type="transmembrane region" description="Helical" evidence="7">
    <location>
        <begin position="170"/>
        <end position="192"/>
    </location>
</feature>
<proteinExistence type="inferred from homology"/>
<evidence type="ECO:0000256" key="7">
    <source>
        <dbReference type="SAM" id="Phobius"/>
    </source>
</evidence>
<keyword evidence="10" id="KW-1185">Reference proteome</keyword>
<comment type="subcellular location">
    <subcellularLocation>
        <location evidence="1">Membrane</location>
        <topology evidence="1">Multi-pass membrane protein</topology>
    </subcellularLocation>
</comment>
<comment type="similarity">
    <text evidence="2">Belongs to the major facilitator superfamily. Sugar transporter (TC 2.A.1.1) family.</text>
</comment>
<feature type="transmembrane region" description="Helical" evidence="7">
    <location>
        <begin position="110"/>
        <end position="131"/>
    </location>
</feature>
<dbReference type="PROSITE" id="PS50850">
    <property type="entry name" value="MFS"/>
    <property type="match status" value="1"/>
</dbReference>